<sequence length="580" mass="66771">MAIPSLSILICVLFSPTVKSKVFGLEYYNLSNHFMPNYPLRLKEIGNKSVYMATVDDCKSICDSRMDCLSFSYQRAVSYCYFKNETKSGIFKSQFYDHYFKIQCGGLINVAHEKYGASCTANSEFDDLHKCNNTLHPQWENNDEWMSNCNNENDCLLSYIQINFPKPYDITQICIHQRFYSSKFHLEKAIGKFSNGATATIYFFSGQIESCILLDEDIGKDSNWIRFQYLKSSEYQNTGLRAVLAYAYKDSVDVIDDNEDDLHYTNVADKTIGATCEQSSQKGISWKCQNAIDNFSRVYNGRPGWAGNCNADTCIGEYIIIHFPFKVKPTKLCCAVNSQSSTTWTETFNITWSSGSISSMSLNDPDINCQDYEGKHIEKSVKLTISETITIPINGFSIIQVFARVIPERIFKIQPRDKVTYYLPLQSRSIVFGYHSDKCRETIFYFKTDGGESVFTLDITLLGDNKGLTLFQFSHLEGILEKQAKVNCNIWNEFWLDFSNKKFSFGTGIQYGLNEVFNVLLIYDTGLHWLIFLLKPLICCQFKMEERSVLKILHNARKTYRETLLLSWIVYMRVVQPLKH</sequence>
<dbReference type="AlphaFoldDB" id="A0A7I8WEY8"/>
<keyword evidence="4" id="KW-1185">Reference proteome</keyword>
<feature type="domain" description="Apple" evidence="2">
    <location>
        <begin position="29"/>
        <end position="104"/>
    </location>
</feature>
<gene>
    <name evidence="3" type="ORF">DGYR_LOCUS13922</name>
</gene>
<reference evidence="3 4" key="1">
    <citation type="submission" date="2020-08" db="EMBL/GenBank/DDBJ databases">
        <authorList>
            <person name="Hejnol A."/>
        </authorList>
    </citation>
    <scope>NUCLEOTIDE SEQUENCE [LARGE SCALE GENOMIC DNA]</scope>
</reference>
<evidence type="ECO:0000259" key="2">
    <source>
        <dbReference type="PROSITE" id="PS50948"/>
    </source>
</evidence>
<evidence type="ECO:0000256" key="1">
    <source>
        <dbReference type="SAM" id="SignalP"/>
    </source>
</evidence>
<comment type="caution">
    <text evidence="3">The sequence shown here is derived from an EMBL/GenBank/DDBJ whole genome shotgun (WGS) entry which is preliminary data.</text>
</comment>
<evidence type="ECO:0000313" key="3">
    <source>
        <dbReference type="EMBL" id="CAD5126689.1"/>
    </source>
</evidence>
<evidence type="ECO:0000313" key="4">
    <source>
        <dbReference type="Proteomes" id="UP000549394"/>
    </source>
</evidence>
<keyword evidence="1" id="KW-0732">Signal</keyword>
<dbReference type="Proteomes" id="UP000549394">
    <property type="component" value="Unassembled WGS sequence"/>
</dbReference>
<name>A0A7I8WEY8_9ANNE</name>
<organism evidence="3 4">
    <name type="scientific">Dimorphilus gyrociliatus</name>
    <dbReference type="NCBI Taxonomy" id="2664684"/>
    <lineage>
        <taxon>Eukaryota</taxon>
        <taxon>Metazoa</taxon>
        <taxon>Spiralia</taxon>
        <taxon>Lophotrochozoa</taxon>
        <taxon>Annelida</taxon>
        <taxon>Polychaeta</taxon>
        <taxon>Polychaeta incertae sedis</taxon>
        <taxon>Dinophilidae</taxon>
        <taxon>Dimorphilus</taxon>
    </lineage>
</organism>
<dbReference type="InterPro" id="IPR003609">
    <property type="entry name" value="Pan_app"/>
</dbReference>
<dbReference type="Pfam" id="PF00024">
    <property type="entry name" value="PAN_1"/>
    <property type="match status" value="1"/>
</dbReference>
<feature type="chain" id="PRO_5029578873" evidence="1">
    <location>
        <begin position="21"/>
        <end position="580"/>
    </location>
</feature>
<dbReference type="Gene3D" id="3.50.4.10">
    <property type="entry name" value="Hepatocyte Growth Factor"/>
    <property type="match status" value="1"/>
</dbReference>
<feature type="signal peptide" evidence="1">
    <location>
        <begin position="1"/>
        <end position="20"/>
    </location>
</feature>
<proteinExistence type="predicted"/>
<dbReference type="EMBL" id="CAJFCJ010000073">
    <property type="protein sequence ID" value="CAD5126689.1"/>
    <property type="molecule type" value="Genomic_DNA"/>
</dbReference>
<accession>A0A7I8WEY8</accession>
<dbReference type="PROSITE" id="PS50948">
    <property type="entry name" value="PAN"/>
    <property type="match status" value="1"/>
</dbReference>
<protein>
    <submittedName>
        <fullName evidence="3">DgyrCDS14758</fullName>
    </submittedName>
</protein>